<evidence type="ECO:0000313" key="8">
    <source>
        <dbReference type="EMBL" id="NMF58127.1"/>
    </source>
</evidence>
<evidence type="ECO:0000256" key="6">
    <source>
        <dbReference type="SAM" id="Phobius"/>
    </source>
</evidence>
<protein>
    <submittedName>
        <fullName evidence="8">Cytochrome b/b6 domain-containing protein</fullName>
    </submittedName>
</protein>
<gene>
    <name evidence="8" type="ORF">HC246_08850</name>
</gene>
<evidence type="ECO:0000259" key="7">
    <source>
        <dbReference type="Pfam" id="PF01292"/>
    </source>
</evidence>
<sequence>MSPKSPNPKSPPAPKQAIFIKAFHSINLIALILMTASGLQIYNANPVFGGRAGWRFPKEILLGGWLGGGRNWHFASMWVFSMSLLIYGIYIFLTRRWKHRFASEKDIQALQAKNPKRKNYAWHRIAYTAIIPILLLAILSGLCMYKPVQFAWISGLFGSWQNLRIAHFLTVPIVLIFAIAHIFLSFKVGGFKMIRSMFV</sequence>
<dbReference type="InterPro" id="IPR011577">
    <property type="entry name" value="Cyt_b561_bac/Ni-Hgenase"/>
</dbReference>
<organism evidence="8 9">
    <name type="scientific">Pseudanabaena yagii GIHE-NHR1</name>
    <dbReference type="NCBI Taxonomy" id="2722753"/>
    <lineage>
        <taxon>Bacteria</taxon>
        <taxon>Bacillati</taxon>
        <taxon>Cyanobacteriota</taxon>
        <taxon>Cyanophyceae</taxon>
        <taxon>Pseudanabaenales</taxon>
        <taxon>Pseudanabaenaceae</taxon>
        <taxon>Pseudanabaena</taxon>
        <taxon>Pseudanabaena yagii</taxon>
    </lineage>
</organism>
<dbReference type="InterPro" id="IPR051542">
    <property type="entry name" value="Hydrogenase_cytochrome"/>
</dbReference>
<evidence type="ECO:0000256" key="3">
    <source>
        <dbReference type="ARBA" id="ARBA00022692"/>
    </source>
</evidence>
<evidence type="ECO:0000256" key="5">
    <source>
        <dbReference type="ARBA" id="ARBA00023136"/>
    </source>
</evidence>
<proteinExistence type="predicted"/>
<dbReference type="Gene3D" id="1.20.950.20">
    <property type="entry name" value="Transmembrane di-heme cytochromes, Chain C"/>
    <property type="match status" value="1"/>
</dbReference>
<feature type="transmembrane region" description="Helical" evidence="6">
    <location>
        <begin position="165"/>
        <end position="186"/>
    </location>
</feature>
<feature type="transmembrane region" description="Helical" evidence="6">
    <location>
        <begin position="72"/>
        <end position="93"/>
    </location>
</feature>
<evidence type="ECO:0000256" key="4">
    <source>
        <dbReference type="ARBA" id="ARBA00022989"/>
    </source>
</evidence>
<comment type="caution">
    <text evidence="8">The sequence shown here is derived from an EMBL/GenBank/DDBJ whole genome shotgun (WGS) entry which is preliminary data.</text>
</comment>
<name>A0ABX1LPR8_9CYAN</name>
<keyword evidence="9" id="KW-1185">Reference proteome</keyword>
<dbReference type="RefSeq" id="WP_169363064.1">
    <property type="nucleotide sequence ID" value="NZ_JAAVJL010000001.1"/>
</dbReference>
<feature type="domain" description="Cytochrome b561 bacterial/Ni-hydrogenase" evidence="7">
    <location>
        <begin position="17"/>
        <end position="198"/>
    </location>
</feature>
<dbReference type="EMBL" id="JAAVJL010000001">
    <property type="protein sequence ID" value="NMF58127.1"/>
    <property type="molecule type" value="Genomic_DNA"/>
</dbReference>
<keyword evidence="2" id="KW-1003">Cell membrane</keyword>
<feature type="transmembrane region" description="Helical" evidence="6">
    <location>
        <begin position="21"/>
        <end position="42"/>
    </location>
</feature>
<dbReference type="Proteomes" id="UP000738376">
    <property type="component" value="Unassembled WGS sequence"/>
</dbReference>
<evidence type="ECO:0000256" key="1">
    <source>
        <dbReference type="ARBA" id="ARBA00004651"/>
    </source>
</evidence>
<feature type="transmembrane region" description="Helical" evidence="6">
    <location>
        <begin position="125"/>
        <end position="145"/>
    </location>
</feature>
<evidence type="ECO:0000313" key="9">
    <source>
        <dbReference type="Proteomes" id="UP000738376"/>
    </source>
</evidence>
<dbReference type="InterPro" id="IPR016174">
    <property type="entry name" value="Di-haem_cyt_TM"/>
</dbReference>
<keyword evidence="3 6" id="KW-0812">Transmembrane</keyword>
<comment type="subcellular location">
    <subcellularLocation>
        <location evidence="1">Cell membrane</location>
        <topology evidence="1">Multi-pass membrane protein</topology>
    </subcellularLocation>
</comment>
<keyword evidence="5 6" id="KW-0472">Membrane</keyword>
<dbReference type="PANTHER" id="PTHR30485:SF1">
    <property type="entry name" value="CYTOCHROME YDHU-RELATED"/>
    <property type="match status" value="1"/>
</dbReference>
<dbReference type="SUPFAM" id="SSF81342">
    <property type="entry name" value="Transmembrane di-heme cytochromes"/>
    <property type="match status" value="1"/>
</dbReference>
<dbReference type="PANTHER" id="PTHR30485">
    <property type="entry name" value="NI/FE-HYDROGENASE 1 B-TYPE CYTOCHROME SUBUNIT"/>
    <property type="match status" value="1"/>
</dbReference>
<accession>A0ABX1LPR8</accession>
<dbReference type="Pfam" id="PF01292">
    <property type="entry name" value="Ni_hydr_CYTB"/>
    <property type="match status" value="1"/>
</dbReference>
<reference evidence="8 9" key="1">
    <citation type="submission" date="2020-03" db="EMBL/GenBank/DDBJ databases">
        <title>Draft Genome Sequence of 2-Methylisoborneol Producing Pseudanabaena yagii Strain GIHE-NHR1 Isolated from North Han River in South Korea.</title>
        <authorList>
            <person name="Jeong J."/>
        </authorList>
    </citation>
    <scope>NUCLEOTIDE SEQUENCE [LARGE SCALE GENOMIC DNA]</scope>
    <source>
        <strain evidence="8 9">GIHE-NHR1</strain>
    </source>
</reference>
<evidence type="ECO:0000256" key="2">
    <source>
        <dbReference type="ARBA" id="ARBA00022475"/>
    </source>
</evidence>
<keyword evidence="4 6" id="KW-1133">Transmembrane helix</keyword>